<name>A0A1M5FTI0_LOKAT</name>
<dbReference type="EMBL" id="FQUE01000025">
    <property type="protein sequence ID" value="SHF94850.1"/>
    <property type="molecule type" value="Genomic_DNA"/>
</dbReference>
<dbReference type="AlphaFoldDB" id="A0A1M5FTI0"/>
<dbReference type="Proteomes" id="UP000183987">
    <property type="component" value="Unassembled WGS sequence"/>
</dbReference>
<protein>
    <submittedName>
        <fullName evidence="1">Uncharacterized protein</fullName>
    </submittedName>
</protein>
<keyword evidence="2" id="KW-1185">Reference proteome</keyword>
<evidence type="ECO:0000313" key="2">
    <source>
        <dbReference type="Proteomes" id="UP000183987"/>
    </source>
</evidence>
<proteinExistence type="predicted"/>
<accession>A0A1M5FTI0</accession>
<evidence type="ECO:0000313" key="1">
    <source>
        <dbReference type="EMBL" id="SHF94850.1"/>
    </source>
</evidence>
<dbReference type="STRING" id="366533.SAMN05444339_12516"/>
<gene>
    <name evidence="1" type="ORF">SAMN05444339_12516</name>
</gene>
<sequence length="126" mass="13431">MTPTAPVLRLRSTPLRLTLLLLAIFAVSALGCLAVAYAVTKANIESTIEAELRQTISEYRAINDNDDLLERLSDAAAQLDPDVRILHYLPDRGTVLSNVADFPPVSGVTIIAANAISTDVDGLADS</sequence>
<organism evidence="1 2">
    <name type="scientific">Loktanella atrilutea</name>
    <dbReference type="NCBI Taxonomy" id="366533"/>
    <lineage>
        <taxon>Bacteria</taxon>
        <taxon>Pseudomonadati</taxon>
        <taxon>Pseudomonadota</taxon>
        <taxon>Alphaproteobacteria</taxon>
        <taxon>Rhodobacterales</taxon>
        <taxon>Roseobacteraceae</taxon>
        <taxon>Loktanella</taxon>
    </lineage>
</organism>
<reference evidence="2" key="1">
    <citation type="submission" date="2016-11" db="EMBL/GenBank/DDBJ databases">
        <authorList>
            <person name="Varghese N."/>
            <person name="Submissions S."/>
        </authorList>
    </citation>
    <scope>NUCLEOTIDE SEQUENCE [LARGE SCALE GENOMIC DNA]</scope>
    <source>
        <strain evidence="2">DSM 29326</strain>
    </source>
</reference>